<dbReference type="EMBL" id="BMNC01000035">
    <property type="protein sequence ID" value="GGN30132.1"/>
    <property type="molecule type" value="Genomic_DNA"/>
</dbReference>
<gene>
    <name evidence="1" type="ORF">GCM10011609_87690</name>
</gene>
<proteinExistence type="predicted"/>
<evidence type="ECO:0000313" key="1">
    <source>
        <dbReference type="EMBL" id="GGN30132.1"/>
    </source>
</evidence>
<dbReference type="Proteomes" id="UP000597656">
    <property type="component" value="Unassembled WGS sequence"/>
</dbReference>
<evidence type="ECO:0000313" key="2">
    <source>
        <dbReference type="Proteomes" id="UP000597656"/>
    </source>
</evidence>
<comment type="caution">
    <text evidence="1">The sequence shown here is derived from an EMBL/GenBank/DDBJ whole genome shotgun (WGS) entry which is preliminary data.</text>
</comment>
<keyword evidence="2" id="KW-1185">Reference proteome</keyword>
<organism evidence="1 2">
    <name type="scientific">Lentzea pudingi</name>
    <dbReference type="NCBI Taxonomy" id="1789439"/>
    <lineage>
        <taxon>Bacteria</taxon>
        <taxon>Bacillati</taxon>
        <taxon>Actinomycetota</taxon>
        <taxon>Actinomycetes</taxon>
        <taxon>Pseudonocardiales</taxon>
        <taxon>Pseudonocardiaceae</taxon>
        <taxon>Lentzea</taxon>
    </lineage>
</organism>
<reference evidence="2" key="1">
    <citation type="journal article" date="2019" name="Int. J. Syst. Evol. Microbiol.">
        <title>The Global Catalogue of Microorganisms (GCM) 10K type strain sequencing project: providing services to taxonomists for standard genome sequencing and annotation.</title>
        <authorList>
            <consortium name="The Broad Institute Genomics Platform"/>
            <consortium name="The Broad Institute Genome Sequencing Center for Infectious Disease"/>
            <person name="Wu L."/>
            <person name="Ma J."/>
        </authorList>
    </citation>
    <scope>NUCLEOTIDE SEQUENCE [LARGE SCALE GENOMIC DNA]</scope>
    <source>
        <strain evidence="2">CGMCC 4.7319</strain>
    </source>
</reference>
<sequence>MIRGQGFIDWKRDLCRHDAAHRGGHTESLDRGRWRTWCARIRTMSREVAGDSDLSEAIKLLARTHQTLIWDRQRQVARVGA</sequence>
<accession>A0ABQ2ITI8</accession>
<protein>
    <submittedName>
        <fullName evidence="1">Uncharacterized protein</fullName>
    </submittedName>
</protein>
<name>A0ABQ2ITI8_9PSEU</name>